<keyword evidence="1" id="KW-1133">Transmembrane helix</keyword>
<proteinExistence type="predicted"/>
<organism evidence="2 3">
    <name type="scientific">Romboutsia weinsteinii</name>
    <dbReference type="NCBI Taxonomy" id="2020949"/>
    <lineage>
        <taxon>Bacteria</taxon>
        <taxon>Bacillati</taxon>
        <taxon>Bacillota</taxon>
        <taxon>Clostridia</taxon>
        <taxon>Peptostreptococcales</taxon>
        <taxon>Peptostreptococcaceae</taxon>
        <taxon>Romboutsia</taxon>
    </lineage>
</organism>
<reference evidence="2 3" key="1">
    <citation type="journal article" date="2017" name="Genome Announc.">
        <title>Draft Genome Sequence of Romboutsia weinsteinii sp. nov. Strain CCRI-19649(T) Isolated from Surface Water.</title>
        <authorList>
            <person name="Maheux A.F."/>
            <person name="Boudreau D.K."/>
            <person name="Berube E."/>
            <person name="Boissinot M."/>
            <person name="Cantin P."/>
            <person name="Raymond F."/>
            <person name="Corbeil J."/>
            <person name="Omar R.F."/>
            <person name="Bergeron M.G."/>
        </authorList>
    </citation>
    <scope>NUCLEOTIDE SEQUENCE [LARGE SCALE GENOMIC DNA]</scope>
    <source>
        <strain evidence="2 3">CCRI-19649</strain>
    </source>
</reference>
<comment type="caution">
    <text evidence="2">The sequence shown here is derived from an EMBL/GenBank/DDBJ whole genome shotgun (WGS) entry which is preliminary data.</text>
</comment>
<protein>
    <submittedName>
        <fullName evidence="2">Uncharacterized protein</fullName>
    </submittedName>
</protein>
<dbReference type="AlphaFoldDB" id="A0A371IZ47"/>
<evidence type="ECO:0000256" key="1">
    <source>
        <dbReference type="SAM" id="Phobius"/>
    </source>
</evidence>
<dbReference type="EMBL" id="NOJY02000049">
    <property type="protein sequence ID" value="RDY25757.1"/>
    <property type="molecule type" value="Genomic_DNA"/>
</dbReference>
<dbReference type="Proteomes" id="UP000215694">
    <property type="component" value="Unassembled WGS sequence"/>
</dbReference>
<sequence length="70" mass="7819">MLRIIIFFFILYYIIRITTYESSKDTPAGEFLGKSIGKVLYAIEKHPIFFAGIIIGMGIGATLGIIAYNN</sequence>
<keyword evidence="3" id="KW-1185">Reference proteome</keyword>
<name>A0A371IZ47_9FIRM</name>
<gene>
    <name evidence="2" type="ORF">CHL78_016610</name>
</gene>
<evidence type="ECO:0000313" key="2">
    <source>
        <dbReference type="EMBL" id="RDY25757.1"/>
    </source>
</evidence>
<accession>A0A371IZ47</accession>
<keyword evidence="1" id="KW-0472">Membrane</keyword>
<keyword evidence="1" id="KW-0812">Transmembrane</keyword>
<dbReference type="RefSeq" id="WP_094369356.1">
    <property type="nucleotide sequence ID" value="NZ_NOJY02000049.1"/>
</dbReference>
<feature type="transmembrane region" description="Helical" evidence="1">
    <location>
        <begin position="47"/>
        <end position="68"/>
    </location>
</feature>
<evidence type="ECO:0000313" key="3">
    <source>
        <dbReference type="Proteomes" id="UP000215694"/>
    </source>
</evidence>